<dbReference type="OrthoDB" id="3210113at2"/>
<comment type="catalytic activity">
    <reaction evidence="1">
        <text>2 alpha,alpha'-trehalose 6-mycolate = alpha,alpha'-trehalose 6,6'-bismycolate + alpha,alpha-trehalose</text>
        <dbReference type="Rhea" id="RHEA:23472"/>
        <dbReference type="ChEBI" id="CHEBI:16551"/>
        <dbReference type="ChEBI" id="CHEBI:18195"/>
        <dbReference type="ChEBI" id="CHEBI:18234"/>
        <dbReference type="EC" id="2.3.1.122"/>
    </reaction>
</comment>
<dbReference type="RefSeq" id="WP_015785587.1">
    <property type="nucleotide sequence ID" value="NZ_CALJZO010000007.1"/>
</dbReference>
<dbReference type="EC" id="2.3.1.122" evidence="3"/>
<dbReference type="Proteomes" id="UP000030848">
    <property type="component" value="Unassembled WGS sequence"/>
</dbReference>
<evidence type="ECO:0000313" key="10">
    <source>
        <dbReference type="Proteomes" id="UP000030848"/>
    </source>
</evidence>
<dbReference type="GO" id="GO:0050348">
    <property type="term" value="F:trehalose O-mycolyltransferase activity"/>
    <property type="evidence" value="ECO:0007669"/>
    <property type="project" value="UniProtKB-EC"/>
</dbReference>
<dbReference type="InterPro" id="IPR006311">
    <property type="entry name" value="TAT_signal"/>
</dbReference>
<dbReference type="InterPro" id="IPR000801">
    <property type="entry name" value="Esterase-like"/>
</dbReference>
<dbReference type="InterPro" id="IPR050583">
    <property type="entry name" value="Mycobacterial_A85_antigen"/>
</dbReference>
<dbReference type="PANTHER" id="PTHR48098">
    <property type="entry name" value="ENTEROCHELIN ESTERASE-RELATED"/>
    <property type="match status" value="1"/>
</dbReference>
<gene>
    <name evidence="9" type="ORF">MINT15_26080</name>
</gene>
<sequence length="290" mass="31818">MPDPHDSRQLGIRLNRRSVLLGLTSLATLGVTSLSAASSSAHSAHSDGIAVREERYSRYRHQNVEVVYTLPHRTTPPGMPMVVLLHGRHSSARAAGPGGLVTALGRAVADGRIPAFGFIAVDGGSTYWHEHHRGDDPMGMLLEEVPEWLRARELAGTDGTPFAAVGTSMGGFGALLYARRRAERGHPVRAVGAIAPALMSWRRMRRRRAWRSKAEWASMDPLHNTETLRGIPTGVWCGTEDTFIDGVRAFIRRVHPEVAYLAPGRHSPRFFRSTVPSLLNFLGKHVPKPV</sequence>
<comment type="catalytic activity">
    <reaction evidence="8">
        <text>an acyl-CoA + a 1,2-diacyl-sn-glycerol = a triacyl-sn-glycerol + CoA</text>
        <dbReference type="Rhea" id="RHEA:10868"/>
        <dbReference type="ChEBI" id="CHEBI:17815"/>
        <dbReference type="ChEBI" id="CHEBI:57287"/>
        <dbReference type="ChEBI" id="CHEBI:58342"/>
        <dbReference type="ChEBI" id="CHEBI:64615"/>
        <dbReference type="EC" id="2.3.1.20"/>
    </reaction>
</comment>
<evidence type="ECO:0000256" key="5">
    <source>
        <dbReference type="ARBA" id="ARBA00022679"/>
    </source>
</evidence>
<proteinExistence type="inferred from homology"/>
<comment type="caution">
    <text evidence="9">The sequence shown here is derived from an EMBL/GenBank/DDBJ whole genome shotgun (WGS) entry which is preliminary data.</text>
</comment>
<dbReference type="GO" id="GO:0004144">
    <property type="term" value="F:diacylglycerol O-acyltransferase activity"/>
    <property type="evidence" value="ECO:0007669"/>
    <property type="project" value="UniProtKB-EC"/>
</dbReference>
<dbReference type="EMBL" id="JRZE01000006">
    <property type="protein sequence ID" value="KHF42406.1"/>
    <property type="molecule type" value="Genomic_DNA"/>
</dbReference>
<protein>
    <recommendedName>
        <fullName evidence="7">Acyl-CoA:diacylglycerol acyltransferase</fullName>
        <ecNumber evidence="3">2.3.1.122</ecNumber>
        <ecNumber evidence="4">2.3.1.20</ecNumber>
    </recommendedName>
</protein>
<evidence type="ECO:0000313" key="9">
    <source>
        <dbReference type="EMBL" id="KHF42406.1"/>
    </source>
</evidence>
<dbReference type="Pfam" id="PF00756">
    <property type="entry name" value="Esterase"/>
    <property type="match status" value="1"/>
</dbReference>
<accession>A0A837D9E5</accession>
<keyword evidence="6" id="KW-0012">Acyltransferase</keyword>
<keyword evidence="5" id="KW-0808">Transferase</keyword>
<reference evidence="9 10" key="1">
    <citation type="submission" date="2014-10" db="EMBL/GenBank/DDBJ databases">
        <title>Genome sequence of Micropolyspora internatus JCM3315.</title>
        <authorList>
            <person name="Shin S.-K."/>
            <person name="Yi H."/>
        </authorList>
    </citation>
    <scope>NUCLEOTIDE SEQUENCE [LARGE SCALE GENOMIC DNA]</scope>
    <source>
        <strain evidence="9 10">JCM 3315</strain>
    </source>
</reference>
<dbReference type="PANTHER" id="PTHR48098:SF1">
    <property type="entry name" value="DIACYLGLYCEROL ACYLTRANSFERASE_MYCOLYLTRANSFERASE AG85A"/>
    <property type="match status" value="1"/>
</dbReference>
<organism evidence="9 10">
    <name type="scientific">Saccharomonospora viridis</name>
    <dbReference type="NCBI Taxonomy" id="1852"/>
    <lineage>
        <taxon>Bacteria</taxon>
        <taxon>Bacillati</taxon>
        <taxon>Actinomycetota</taxon>
        <taxon>Actinomycetes</taxon>
        <taxon>Pseudonocardiales</taxon>
        <taxon>Pseudonocardiaceae</taxon>
        <taxon>Saccharomonospora</taxon>
    </lineage>
</organism>
<dbReference type="OMA" id="KTNWVIA"/>
<comment type="similarity">
    <text evidence="2">Belongs to the mycobacterial A85 antigen family.</text>
</comment>
<evidence type="ECO:0000256" key="2">
    <source>
        <dbReference type="ARBA" id="ARBA00005874"/>
    </source>
</evidence>
<name>A0A837D9E5_9PSEU</name>
<dbReference type="EC" id="2.3.1.20" evidence="4"/>
<dbReference type="PROSITE" id="PS51318">
    <property type="entry name" value="TAT"/>
    <property type="match status" value="1"/>
</dbReference>
<evidence type="ECO:0000256" key="1">
    <source>
        <dbReference type="ARBA" id="ARBA00000697"/>
    </source>
</evidence>
<evidence type="ECO:0000256" key="4">
    <source>
        <dbReference type="ARBA" id="ARBA00013244"/>
    </source>
</evidence>
<dbReference type="Gene3D" id="3.40.50.1820">
    <property type="entry name" value="alpha/beta hydrolase"/>
    <property type="match status" value="1"/>
</dbReference>
<evidence type="ECO:0000256" key="8">
    <source>
        <dbReference type="ARBA" id="ARBA00048109"/>
    </source>
</evidence>
<dbReference type="InterPro" id="IPR029058">
    <property type="entry name" value="AB_hydrolase_fold"/>
</dbReference>
<evidence type="ECO:0000256" key="3">
    <source>
        <dbReference type="ARBA" id="ARBA00012820"/>
    </source>
</evidence>
<dbReference type="AlphaFoldDB" id="A0A837D9E5"/>
<evidence type="ECO:0000256" key="6">
    <source>
        <dbReference type="ARBA" id="ARBA00023315"/>
    </source>
</evidence>
<evidence type="ECO:0000256" key="7">
    <source>
        <dbReference type="ARBA" id="ARBA00032572"/>
    </source>
</evidence>
<dbReference type="SUPFAM" id="SSF53474">
    <property type="entry name" value="alpha/beta-Hydrolases"/>
    <property type="match status" value="1"/>
</dbReference>